<dbReference type="EMBL" id="CAJVPY010000216">
    <property type="protein sequence ID" value="CAG8458424.1"/>
    <property type="molecule type" value="Genomic_DNA"/>
</dbReference>
<protein>
    <submittedName>
        <fullName evidence="2">3397_t:CDS:1</fullName>
    </submittedName>
</protein>
<sequence>MKPLEILSLFFIVGFAIVYADNTPICWDHPNPLKPSERKRAPCYSATNTNSNDLSLTKRDDSDMFNVTFTCLANNQTLCNKVKNAFDTAGQIITAAIAFKIPVTVNATFTDFCSTLSQCSLSSGTLTLGGAAPARTIQITDDDGVQRLFPQSLVKQRNFTGGNHTYSAFDIFAIFNSQADYWFEGDGRMKDTQSDFLFVILHELIHGLGFTSGYDDFFNVPPKALTPQVSFVEGTGGFTFNGFVEMIFDKCMVILPSGQRVSNITNQLNTFKGTFTSIQDFVTTFNASSQHQLALNMMVYATTPNSLGLLPPKSTDISNATILETTLNPYRSGSSVSHFDYKTYTRTSDFLMRYLQERGLTLRQSIYLGGNYPNGPIGPKLRSFLQSMGYTIQYKPGPFDPIPGSHPFDDTDSAGKPNAEICLSFISYISSFLLIGLVITLW</sequence>
<name>A0A9N8YVF0_9GLOM</name>
<comment type="caution">
    <text evidence="2">The sequence shown here is derived from an EMBL/GenBank/DDBJ whole genome shotgun (WGS) entry which is preliminary data.</text>
</comment>
<reference evidence="2" key="1">
    <citation type="submission" date="2021-06" db="EMBL/GenBank/DDBJ databases">
        <authorList>
            <person name="Kallberg Y."/>
            <person name="Tangrot J."/>
            <person name="Rosling A."/>
        </authorList>
    </citation>
    <scope>NUCLEOTIDE SEQUENCE</scope>
    <source>
        <strain evidence="2">MA453B</strain>
    </source>
</reference>
<dbReference type="Proteomes" id="UP000789405">
    <property type="component" value="Unassembled WGS sequence"/>
</dbReference>
<keyword evidence="3" id="KW-1185">Reference proteome</keyword>
<keyword evidence="1" id="KW-0732">Signal</keyword>
<organism evidence="2 3">
    <name type="scientific">Dentiscutata erythropus</name>
    <dbReference type="NCBI Taxonomy" id="1348616"/>
    <lineage>
        <taxon>Eukaryota</taxon>
        <taxon>Fungi</taxon>
        <taxon>Fungi incertae sedis</taxon>
        <taxon>Mucoromycota</taxon>
        <taxon>Glomeromycotina</taxon>
        <taxon>Glomeromycetes</taxon>
        <taxon>Diversisporales</taxon>
        <taxon>Gigasporaceae</taxon>
        <taxon>Dentiscutata</taxon>
    </lineage>
</organism>
<evidence type="ECO:0000313" key="2">
    <source>
        <dbReference type="EMBL" id="CAG8458424.1"/>
    </source>
</evidence>
<evidence type="ECO:0000256" key="1">
    <source>
        <dbReference type="SAM" id="SignalP"/>
    </source>
</evidence>
<proteinExistence type="predicted"/>
<gene>
    <name evidence="2" type="ORF">DERYTH_LOCUS886</name>
</gene>
<evidence type="ECO:0000313" key="3">
    <source>
        <dbReference type="Proteomes" id="UP000789405"/>
    </source>
</evidence>
<dbReference type="AlphaFoldDB" id="A0A9N8YVF0"/>
<accession>A0A9N8YVF0</accession>
<dbReference type="OrthoDB" id="73465at2759"/>
<feature type="chain" id="PRO_5040222560" evidence="1">
    <location>
        <begin position="21"/>
        <end position="442"/>
    </location>
</feature>
<feature type="signal peptide" evidence="1">
    <location>
        <begin position="1"/>
        <end position="20"/>
    </location>
</feature>